<protein>
    <submittedName>
        <fullName evidence="1">Uncharacterized protein</fullName>
    </submittedName>
</protein>
<dbReference type="EMBL" id="UZAU01000649">
    <property type="status" value="NOT_ANNOTATED_CDS"/>
    <property type="molecule type" value="Genomic_DNA"/>
</dbReference>
<evidence type="ECO:0000313" key="2">
    <source>
        <dbReference type="Proteomes" id="UP000596661"/>
    </source>
</evidence>
<evidence type="ECO:0000313" key="1">
    <source>
        <dbReference type="EnsemblPlants" id="cds.evm.model.07.827"/>
    </source>
</evidence>
<reference evidence="1" key="1">
    <citation type="submission" date="2018-11" db="EMBL/GenBank/DDBJ databases">
        <authorList>
            <person name="Grassa J C."/>
        </authorList>
    </citation>
    <scope>NUCLEOTIDE SEQUENCE [LARGE SCALE GENOMIC DNA]</scope>
</reference>
<dbReference type="EnsemblPlants" id="evm.model.07.827">
    <property type="protein sequence ID" value="cds.evm.model.07.827"/>
    <property type="gene ID" value="evm.TU.07.827"/>
</dbReference>
<dbReference type="Gramene" id="evm.model.07.827">
    <property type="protein sequence ID" value="cds.evm.model.07.827"/>
    <property type="gene ID" value="evm.TU.07.827"/>
</dbReference>
<reference evidence="1" key="2">
    <citation type="submission" date="2021-03" db="UniProtKB">
        <authorList>
            <consortium name="EnsemblPlants"/>
        </authorList>
    </citation>
    <scope>IDENTIFICATION</scope>
</reference>
<dbReference type="AlphaFoldDB" id="A0A803Q6M7"/>
<name>A0A803Q6M7_CANSA</name>
<organism evidence="1 2">
    <name type="scientific">Cannabis sativa</name>
    <name type="common">Hemp</name>
    <name type="synonym">Marijuana</name>
    <dbReference type="NCBI Taxonomy" id="3483"/>
    <lineage>
        <taxon>Eukaryota</taxon>
        <taxon>Viridiplantae</taxon>
        <taxon>Streptophyta</taxon>
        <taxon>Embryophyta</taxon>
        <taxon>Tracheophyta</taxon>
        <taxon>Spermatophyta</taxon>
        <taxon>Magnoliopsida</taxon>
        <taxon>eudicotyledons</taxon>
        <taxon>Gunneridae</taxon>
        <taxon>Pentapetalae</taxon>
        <taxon>rosids</taxon>
        <taxon>fabids</taxon>
        <taxon>Rosales</taxon>
        <taxon>Cannabaceae</taxon>
        <taxon>Cannabis</taxon>
    </lineage>
</organism>
<accession>A0A803Q6M7</accession>
<keyword evidence="2" id="KW-1185">Reference proteome</keyword>
<proteinExistence type="predicted"/>
<dbReference type="Proteomes" id="UP000596661">
    <property type="component" value="Chromosome 7"/>
</dbReference>
<sequence length="87" mass="9607">MLWLKGGFANLEDVCSKIVHLFFEFSVSHGDRGLPMIKLKEDGSLPSRDDIVIVLCTDASWVDVIVGFSAIMTNFDDGSWAQLSVQS</sequence>